<evidence type="ECO:0000259" key="5">
    <source>
        <dbReference type="SMART" id="SM00062"/>
    </source>
</evidence>
<comment type="similarity">
    <text evidence="1">Belongs to the bacterial solute-binding protein 3 family.</text>
</comment>
<dbReference type="AlphaFoldDB" id="A0A380K6S7"/>
<feature type="chain" id="PRO_5017020903" evidence="4">
    <location>
        <begin position="27"/>
        <end position="267"/>
    </location>
</feature>
<dbReference type="SMART" id="SM00062">
    <property type="entry name" value="PBPb"/>
    <property type="match status" value="1"/>
</dbReference>
<dbReference type="OrthoDB" id="115856at2"/>
<sequence length="267" mass="29474">MKKRKLASIILTLLALLVVLPTAVKADSTPAQVKKIQEAGVLKVGVKQDVPNFGYYSADSNSYEGMEIDIAKKIAKAMGVKISFVPVTTQTREPLMDNGQIDILIGTYTITDERKQNYSISNPYYYDEIGFLVRKDSGITKISDLNGKTIGVSQGATTKSNLEAYAKEHGLTFKYMQLGSYPELAVALYAKRIDAFSVDKSILSGYVSSKTTILKDGFNTQEYGIATKKSNTQITSYINKLLAKWKKDGSLEKIYKKYNLTPAKANS</sequence>
<dbReference type="PANTHER" id="PTHR30085">
    <property type="entry name" value="AMINO ACID ABC TRANSPORTER PERMEASE"/>
    <property type="match status" value="1"/>
</dbReference>
<dbReference type="EMBL" id="UHFN01000007">
    <property type="protein sequence ID" value="SUN60651.1"/>
    <property type="molecule type" value="Genomic_DNA"/>
</dbReference>
<accession>A0A380K6S7</accession>
<dbReference type="GO" id="GO:0030288">
    <property type="term" value="C:outer membrane-bounded periplasmic space"/>
    <property type="evidence" value="ECO:0007669"/>
    <property type="project" value="TreeGrafter"/>
</dbReference>
<name>A0A380K6S7_9STRE</name>
<gene>
    <name evidence="6" type="primary">peb1A</name>
    <name evidence="6" type="ORF">NCTC12224_01002</name>
</gene>
<protein>
    <submittedName>
        <fullName evidence="6">ABC transporter, glutamine binding protein</fullName>
    </submittedName>
</protein>
<proteinExistence type="inferred from homology"/>
<evidence type="ECO:0000256" key="2">
    <source>
        <dbReference type="ARBA" id="ARBA00022448"/>
    </source>
</evidence>
<evidence type="ECO:0000256" key="1">
    <source>
        <dbReference type="ARBA" id="ARBA00010333"/>
    </source>
</evidence>
<dbReference type="GO" id="GO:0005576">
    <property type="term" value="C:extracellular region"/>
    <property type="evidence" value="ECO:0007669"/>
    <property type="project" value="TreeGrafter"/>
</dbReference>
<keyword evidence="3 4" id="KW-0732">Signal</keyword>
<evidence type="ECO:0000313" key="7">
    <source>
        <dbReference type="Proteomes" id="UP000254924"/>
    </source>
</evidence>
<dbReference type="InterPro" id="IPR051455">
    <property type="entry name" value="Bact_solute-bind_prot3"/>
</dbReference>
<keyword evidence="7" id="KW-1185">Reference proteome</keyword>
<evidence type="ECO:0000256" key="3">
    <source>
        <dbReference type="ARBA" id="ARBA00022729"/>
    </source>
</evidence>
<dbReference type="Pfam" id="PF00497">
    <property type="entry name" value="SBP_bac_3"/>
    <property type="match status" value="1"/>
</dbReference>
<keyword evidence="2" id="KW-0813">Transport</keyword>
<dbReference type="InterPro" id="IPR001638">
    <property type="entry name" value="Solute-binding_3/MltF_N"/>
</dbReference>
<dbReference type="GO" id="GO:0006865">
    <property type="term" value="P:amino acid transport"/>
    <property type="evidence" value="ECO:0007669"/>
    <property type="project" value="TreeGrafter"/>
</dbReference>
<dbReference type="Gene3D" id="3.40.190.10">
    <property type="entry name" value="Periplasmic binding protein-like II"/>
    <property type="match status" value="2"/>
</dbReference>
<dbReference type="Proteomes" id="UP000254924">
    <property type="component" value="Unassembled WGS sequence"/>
</dbReference>
<feature type="signal peptide" evidence="4">
    <location>
        <begin position="1"/>
        <end position="26"/>
    </location>
</feature>
<dbReference type="SUPFAM" id="SSF53850">
    <property type="entry name" value="Periplasmic binding protein-like II"/>
    <property type="match status" value="1"/>
</dbReference>
<feature type="domain" description="Solute-binding protein family 3/N-terminal" evidence="5">
    <location>
        <begin position="41"/>
        <end position="262"/>
    </location>
</feature>
<evidence type="ECO:0000313" key="6">
    <source>
        <dbReference type="EMBL" id="SUN60651.1"/>
    </source>
</evidence>
<dbReference type="PANTHER" id="PTHR30085:SF6">
    <property type="entry name" value="ABC TRANSPORTER GLUTAMINE-BINDING PROTEIN GLNH"/>
    <property type="match status" value="1"/>
</dbReference>
<organism evidence="6 7">
    <name type="scientific">Streptococcus hyointestinalis</name>
    <dbReference type="NCBI Taxonomy" id="1337"/>
    <lineage>
        <taxon>Bacteria</taxon>
        <taxon>Bacillati</taxon>
        <taxon>Bacillota</taxon>
        <taxon>Bacilli</taxon>
        <taxon>Lactobacillales</taxon>
        <taxon>Streptococcaceae</taxon>
        <taxon>Streptococcus</taxon>
    </lineage>
</organism>
<reference evidence="6 7" key="1">
    <citation type="submission" date="2018-06" db="EMBL/GenBank/DDBJ databases">
        <authorList>
            <consortium name="Pathogen Informatics"/>
            <person name="Doyle S."/>
        </authorList>
    </citation>
    <scope>NUCLEOTIDE SEQUENCE [LARGE SCALE GENOMIC DNA]</scope>
    <source>
        <strain evidence="6 7">NCTC12224</strain>
    </source>
</reference>
<evidence type="ECO:0000256" key="4">
    <source>
        <dbReference type="SAM" id="SignalP"/>
    </source>
</evidence>